<sequence length="40" mass="4836">MRMITYIVNSKVVSFRSRFIFFRSLTEKNEHKSRTAIDIL</sequence>
<organism evidence="1 2">
    <name type="scientific">Bacillus wiedmannii</name>
    <dbReference type="NCBI Taxonomy" id="1890302"/>
    <lineage>
        <taxon>Bacteria</taxon>
        <taxon>Bacillati</taxon>
        <taxon>Bacillota</taxon>
        <taxon>Bacilli</taxon>
        <taxon>Bacillales</taxon>
        <taxon>Bacillaceae</taxon>
        <taxon>Bacillus</taxon>
        <taxon>Bacillus cereus group</taxon>
    </lineage>
</organism>
<accession>A0A0G8BXI3</accession>
<gene>
    <name evidence="1" type="ORF">B4147_1544</name>
</gene>
<evidence type="ECO:0000313" key="1">
    <source>
        <dbReference type="EMBL" id="KKZ92308.1"/>
    </source>
</evidence>
<comment type="caution">
    <text evidence="1">The sequence shown here is derived from an EMBL/GenBank/DDBJ whole genome shotgun (WGS) entry which is preliminary data.</text>
</comment>
<dbReference type="Proteomes" id="UP000035350">
    <property type="component" value="Unassembled WGS sequence"/>
</dbReference>
<evidence type="ECO:0000313" key="2">
    <source>
        <dbReference type="Proteomes" id="UP000035350"/>
    </source>
</evidence>
<protein>
    <submittedName>
        <fullName evidence="1">Uncharacterized protein</fullName>
    </submittedName>
</protein>
<reference evidence="2" key="2">
    <citation type="submission" date="2015-04" db="EMBL/GenBank/DDBJ databases">
        <title>Draft Genome Sequences of Eight Spore-Forming Food Isolates of Bacillus cereus Genome sequencing.</title>
        <authorList>
            <person name="Krawcyk A.O."/>
            <person name="de Jong A."/>
            <person name="Eijlander R.T."/>
            <person name="Berendsen E.M."/>
            <person name="Holsappel S."/>
            <person name="Wells-Bennik M."/>
            <person name="Kuipers O.P."/>
        </authorList>
    </citation>
    <scope>NUCLEOTIDE SEQUENCE [LARGE SCALE GENOMIC DNA]</scope>
    <source>
        <strain evidence="2">B4147</strain>
    </source>
</reference>
<dbReference type="AlphaFoldDB" id="A0A0G8BXI3"/>
<dbReference type="EMBL" id="LCYN01000031">
    <property type="protein sequence ID" value="KKZ92308.1"/>
    <property type="molecule type" value="Genomic_DNA"/>
</dbReference>
<reference evidence="1 2" key="1">
    <citation type="journal article" date="2015" name="Genome Announc.">
        <title>Next-Generation Whole-Genome Sequencing of Eight Strains of Bacillus cereus, Isolated from Food.</title>
        <authorList>
            <person name="Krawczyk A.O."/>
            <person name="de Jong A."/>
            <person name="Eijlander R.T."/>
            <person name="Berendsen E.M."/>
            <person name="Holsappel S."/>
            <person name="Wells-Bennik M.H."/>
            <person name="Kuipers O.P."/>
        </authorList>
    </citation>
    <scope>NUCLEOTIDE SEQUENCE [LARGE SCALE GENOMIC DNA]</scope>
    <source>
        <strain evidence="1 2">B4147</strain>
    </source>
</reference>
<proteinExistence type="predicted"/>
<name>A0A0G8BXI3_9BACI</name>